<evidence type="ECO:0000259" key="8">
    <source>
        <dbReference type="Pfam" id="PF08392"/>
    </source>
</evidence>
<evidence type="ECO:0000256" key="4">
    <source>
        <dbReference type="ARBA" id="ARBA00023315"/>
    </source>
</evidence>
<feature type="domain" description="Beta-ketoacyl-[acyl-carrier-protein] synthase III C-terminal" evidence="9">
    <location>
        <begin position="343"/>
        <end position="425"/>
    </location>
</feature>
<dbReference type="Pfam" id="PF08392">
    <property type="entry name" value="FAE1_CUT1_RppA"/>
    <property type="match status" value="1"/>
</dbReference>
<dbReference type="GO" id="GO:0006633">
    <property type="term" value="P:fatty acid biosynthetic process"/>
    <property type="evidence" value="ECO:0007669"/>
    <property type="project" value="InterPro"/>
</dbReference>
<dbReference type="EMBL" id="JACXVP010000006">
    <property type="protein sequence ID" value="KAG5603318.1"/>
    <property type="molecule type" value="Genomic_DNA"/>
</dbReference>
<keyword evidence="7" id="KW-0472">Membrane</keyword>
<dbReference type="InterPro" id="IPR012392">
    <property type="entry name" value="3-ktacl-CoA_syn"/>
</dbReference>
<evidence type="ECO:0000256" key="7">
    <source>
        <dbReference type="SAM" id="Phobius"/>
    </source>
</evidence>
<evidence type="ECO:0000256" key="2">
    <source>
        <dbReference type="ARBA" id="ARBA00005531"/>
    </source>
</evidence>
<dbReference type="InterPro" id="IPR013747">
    <property type="entry name" value="ACP_syn_III_C"/>
</dbReference>
<name>A0A9J5YWQ9_SOLCO</name>
<comment type="catalytic activity">
    <reaction evidence="5">
        <text>a very-long-chain acyl-CoA + malonyl-CoA + H(+) = a very-long-chain 3-oxoacyl-CoA + CO2 + CoA</text>
        <dbReference type="Rhea" id="RHEA:32727"/>
        <dbReference type="ChEBI" id="CHEBI:15378"/>
        <dbReference type="ChEBI" id="CHEBI:16526"/>
        <dbReference type="ChEBI" id="CHEBI:57287"/>
        <dbReference type="ChEBI" id="CHEBI:57384"/>
        <dbReference type="ChEBI" id="CHEBI:90725"/>
        <dbReference type="ChEBI" id="CHEBI:90736"/>
        <dbReference type="EC" id="2.3.1.199"/>
    </reaction>
</comment>
<dbReference type="Proteomes" id="UP000824120">
    <property type="component" value="Chromosome 6"/>
</dbReference>
<dbReference type="AlphaFoldDB" id="A0A9J5YWQ9"/>
<dbReference type="SUPFAM" id="SSF53901">
    <property type="entry name" value="Thiolase-like"/>
    <property type="match status" value="2"/>
</dbReference>
<evidence type="ECO:0000256" key="1">
    <source>
        <dbReference type="ARBA" id="ARBA00005194"/>
    </source>
</evidence>
<dbReference type="GO" id="GO:0016020">
    <property type="term" value="C:membrane"/>
    <property type="evidence" value="ECO:0007669"/>
    <property type="project" value="InterPro"/>
</dbReference>
<dbReference type="EC" id="2.3.1.-" evidence="6"/>
<keyword evidence="7" id="KW-0812">Transmembrane</keyword>
<dbReference type="InterPro" id="IPR016039">
    <property type="entry name" value="Thiolase-like"/>
</dbReference>
<proteinExistence type="inferred from homology"/>
<sequence>MSISQPILEFPIIMWLIFLVLIFIWGLRVNIIKKPSQKVFLIDFACYKPLASQMCTKEKSLEIAKSMGNYSEEMLDIMRMAMDKVGLGDSTYLPKTLLTNSPNLCLETSLKEAQDVMFGALDILFEKTKIDPKDVGILIVNCSVFDPVPSLSCMIVNHYKMNENVLSYNLGGMGCTAGLLAVRLANQLLQVSQYINSAFTFVQQVHESTYALILSTENTSHCCYFGNDQSKIIPNCTFRVGGAAILLSNHPSHRRNSCKYELLHDVHYHGASSDRSYKSVFLEEDDHGLIGVSITKDLLIAATHAIETNLTLLAPFILPLSEKLLFLKNFIMRRKKYVPNFTKIDHFLPHVGGLPVLNQLQKKLGFTDLAMEPSKISLRRFGNTSSSSIWYILAYAEAKGRIKKGDKIWQMAFGSGFKCSSVIWRTIRNVDTNDMKNPWKEESDALIDLDLDINAPPHDYFQPPN</sequence>
<dbReference type="PANTHER" id="PTHR31561">
    <property type="entry name" value="3-KETOACYL-COA SYNTHASE"/>
    <property type="match status" value="1"/>
</dbReference>
<evidence type="ECO:0000259" key="9">
    <source>
        <dbReference type="Pfam" id="PF08541"/>
    </source>
</evidence>
<organism evidence="10 11">
    <name type="scientific">Solanum commersonii</name>
    <name type="common">Commerson's wild potato</name>
    <name type="synonym">Commerson's nightshade</name>
    <dbReference type="NCBI Taxonomy" id="4109"/>
    <lineage>
        <taxon>Eukaryota</taxon>
        <taxon>Viridiplantae</taxon>
        <taxon>Streptophyta</taxon>
        <taxon>Embryophyta</taxon>
        <taxon>Tracheophyta</taxon>
        <taxon>Spermatophyta</taxon>
        <taxon>Magnoliopsida</taxon>
        <taxon>eudicotyledons</taxon>
        <taxon>Gunneridae</taxon>
        <taxon>Pentapetalae</taxon>
        <taxon>asterids</taxon>
        <taxon>lamiids</taxon>
        <taxon>Solanales</taxon>
        <taxon>Solanaceae</taxon>
        <taxon>Solanoideae</taxon>
        <taxon>Solaneae</taxon>
        <taxon>Solanum</taxon>
    </lineage>
</organism>
<dbReference type="PIRSF" id="PIRSF036417">
    <property type="entry name" value="3-ktacl-CoA_syn"/>
    <property type="match status" value="1"/>
</dbReference>
<dbReference type="InterPro" id="IPR013601">
    <property type="entry name" value="FAE1_typ3_polyketide_synth"/>
</dbReference>
<dbReference type="CDD" id="cd00831">
    <property type="entry name" value="CHS_like"/>
    <property type="match status" value="1"/>
</dbReference>
<feature type="domain" description="FAE" evidence="8">
    <location>
        <begin position="35"/>
        <end position="334"/>
    </location>
</feature>
<dbReference type="OrthoDB" id="329835at2759"/>
<evidence type="ECO:0000313" key="11">
    <source>
        <dbReference type="Proteomes" id="UP000824120"/>
    </source>
</evidence>
<comment type="pathway">
    <text evidence="1 6">Lipid metabolism; fatty acid biosynthesis.</text>
</comment>
<evidence type="ECO:0000313" key="10">
    <source>
        <dbReference type="EMBL" id="KAG5603318.1"/>
    </source>
</evidence>
<dbReference type="GO" id="GO:0009922">
    <property type="term" value="F:fatty acid elongase activity"/>
    <property type="evidence" value="ECO:0007669"/>
    <property type="project" value="UniProtKB-EC"/>
</dbReference>
<keyword evidence="4 6" id="KW-0012">Acyltransferase</keyword>
<reference evidence="10 11" key="1">
    <citation type="submission" date="2020-09" db="EMBL/GenBank/DDBJ databases">
        <title>De no assembly of potato wild relative species, Solanum commersonii.</title>
        <authorList>
            <person name="Cho K."/>
        </authorList>
    </citation>
    <scope>NUCLEOTIDE SEQUENCE [LARGE SCALE GENOMIC DNA]</scope>
    <source>
        <strain evidence="10">LZ3.2</strain>
        <tissue evidence="10">Leaf</tissue>
    </source>
</reference>
<protein>
    <recommendedName>
        <fullName evidence="6">3-ketoacyl-CoA synthase</fullName>
        <ecNumber evidence="6">2.3.1.-</ecNumber>
    </recommendedName>
</protein>
<comment type="caution">
    <text evidence="10">The sequence shown here is derived from an EMBL/GenBank/DDBJ whole genome shotgun (WGS) entry which is preliminary data.</text>
</comment>
<keyword evidence="7" id="KW-1133">Transmembrane helix</keyword>
<dbReference type="Pfam" id="PF08541">
    <property type="entry name" value="ACP_syn_III_C"/>
    <property type="match status" value="1"/>
</dbReference>
<evidence type="ECO:0000256" key="6">
    <source>
        <dbReference type="PIRNR" id="PIRNR036417"/>
    </source>
</evidence>
<feature type="transmembrane region" description="Helical" evidence="7">
    <location>
        <begin position="12"/>
        <end position="31"/>
    </location>
</feature>
<evidence type="ECO:0000256" key="5">
    <source>
        <dbReference type="ARBA" id="ARBA00047375"/>
    </source>
</evidence>
<comment type="similarity">
    <text evidence="2 6">Belongs to the thiolase-like superfamily. Chalcone/stilbene synthases family.</text>
</comment>
<evidence type="ECO:0000256" key="3">
    <source>
        <dbReference type="ARBA" id="ARBA00022679"/>
    </source>
</evidence>
<gene>
    <name evidence="10" type="ORF">H5410_034688</name>
</gene>
<keyword evidence="3 6" id="KW-0808">Transferase</keyword>
<dbReference type="Gene3D" id="3.40.47.10">
    <property type="match status" value="1"/>
</dbReference>
<accession>A0A9J5YWQ9</accession>
<keyword evidence="11" id="KW-1185">Reference proteome</keyword>